<dbReference type="PROSITE" id="PS00170">
    <property type="entry name" value="CSA_PPIASE_1"/>
    <property type="match status" value="1"/>
</dbReference>
<dbReference type="CDD" id="cd00317">
    <property type="entry name" value="cyclophilin"/>
    <property type="match status" value="1"/>
</dbReference>
<evidence type="ECO:0000256" key="4">
    <source>
        <dbReference type="RuleBase" id="RU363019"/>
    </source>
</evidence>
<dbReference type="InterPro" id="IPR029000">
    <property type="entry name" value="Cyclophilin-like_dom_sf"/>
</dbReference>
<sequence length="251" mass="26214">MVITPAEVAADPANRWTLELSNGGKVVIQLRPDVAPQHVYRIQLLTSHGFYNGLSFHRVISGFMAQGGDPKGTGEGGSTLPDVPAEFNDLPHLRGVASMARSEAPDSANSQFFIILSPTMKLDHKYSAFGRVIEGMAAVDNIAVGEPPAQPTKIVRATIGGPLPPPPVVTAAAPVPAETQDAQSKAAEAVVQSDQRAIVNAGSPAETPQPTSQEAPAPQPTPQETPAPQPTPQETPAPQPTPQEAPAPQPH</sequence>
<dbReference type="GO" id="GO:0003755">
    <property type="term" value="F:peptidyl-prolyl cis-trans isomerase activity"/>
    <property type="evidence" value="ECO:0007669"/>
    <property type="project" value="UniProtKB-EC"/>
</dbReference>
<comment type="function">
    <text evidence="4">PPIases accelerate the folding of proteins. It catalyzes the cis-trans isomerization of proline imidic peptide bonds in oligopeptides.</text>
</comment>
<evidence type="ECO:0000256" key="2">
    <source>
        <dbReference type="ARBA" id="ARBA00023110"/>
    </source>
</evidence>
<evidence type="ECO:0000256" key="3">
    <source>
        <dbReference type="ARBA" id="ARBA00023235"/>
    </source>
</evidence>
<evidence type="ECO:0000313" key="7">
    <source>
        <dbReference type="EMBL" id="MCL6740590.1"/>
    </source>
</evidence>
<organism evidence="7 8">
    <name type="scientific">Sphingomonas brevis</name>
    <dbReference type="NCBI Taxonomy" id="2908206"/>
    <lineage>
        <taxon>Bacteria</taxon>
        <taxon>Pseudomonadati</taxon>
        <taxon>Pseudomonadota</taxon>
        <taxon>Alphaproteobacteria</taxon>
        <taxon>Sphingomonadales</taxon>
        <taxon>Sphingomonadaceae</taxon>
        <taxon>Sphingomonas</taxon>
    </lineage>
</organism>
<evidence type="ECO:0000256" key="1">
    <source>
        <dbReference type="ARBA" id="ARBA00007365"/>
    </source>
</evidence>
<feature type="compositionally biased region" description="Pro residues" evidence="5">
    <location>
        <begin position="217"/>
        <end position="251"/>
    </location>
</feature>
<dbReference type="InterPro" id="IPR044666">
    <property type="entry name" value="Cyclophilin_A-like"/>
</dbReference>
<comment type="caution">
    <text evidence="7">The sequence shown here is derived from an EMBL/GenBank/DDBJ whole genome shotgun (WGS) entry which is preliminary data.</text>
</comment>
<keyword evidence="2 4" id="KW-0697">Rotamase</keyword>
<gene>
    <name evidence="7" type="ORF">LZ518_05520</name>
</gene>
<dbReference type="EMBL" id="JAMGBB010000001">
    <property type="protein sequence ID" value="MCL6740590.1"/>
    <property type="molecule type" value="Genomic_DNA"/>
</dbReference>
<dbReference type="PRINTS" id="PR00153">
    <property type="entry name" value="CSAPPISMRASE"/>
</dbReference>
<dbReference type="SUPFAM" id="SSF50891">
    <property type="entry name" value="Cyclophilin-like"/>
    <property type="match status" value="1"/>
</dbReference>
<evidence type="ECO:0000259" key="6">
    <source>
        <dbReference type="PROSITE" id="PS50072"/>
    </source>
</evidence>
<dbReference type="PANTHER" id="PTHR45625">
    <property type="entry name" value="PEPTIDYL-PROLYL CIS-TRANS ISOMERASE-RELATED"/>
    <property type="match status" value="1"/>
</dbReference>
<name>A0ABT0S857_9SPHN</name>
<accession>A0ABT0S857</accession>
<dbReference type="Proteomes" id="UP001165383">
    <property type="component" value="Unassembled WGS sequence"/>
</dbReference>
<dbReference type="PROSITE" id="PS50072">
    <property type="entry name" value="CSA_PPIASE_2"/>
    <property type="match status" value="1"/>
</dbReference>
<comment type="catalytic activity">
    <reaction evidence="4">
        <text>[protein]-peptidylproline (omega=180) = [protein]-peptidylproline (omega=0)</text>
        <dbReference type="Rhea" id="RHEA:16237"/>
        <dbReference type="Rhea" id="RHEA-COMP:10747"/>
        <dbReference type="Rhea" id="RHEA-COMP:10748"/>
        <dbReference type="ChEBI" id="CHEBI:83833"/>
        <dbReference type="ChEBI" id="CHEBI:83834"/>
        <dbReference type="EC" id="5.2.1.8"/>
    </reaction>
</comment>
<proteinExistence type="inferred from homology"/>
<feature type="region of interest" description="Disordered" evidence="5">
    <location>
        <begin position="167"/>
        <end position="251"/>
    </location>
</feature>
<evidence type="ECO:0000256" key="5">
    <source>
        <dbReference type="SAM" id="MobiDB-lite"/>
    </source>
</evidence>
<reference evidence="7" key="1">
    <citation type="submission" date="2022-05" db="EMBL/GenBank/DDBJ databases">
        <authorList>
            <person name="Jo J.-H."/>
            <person name="Im W.-T."/>
        </authorList>
    </citation>
    <scope>NUCLEOTIDE SEQUENCE</scope>
    <source>
        <strain evidence="7">RB56-2</strain>
    </source>
</reference>
<evidence type="ECO:0000313" key="8">
    <source>
        <dbReference type="Proteomes" id="UP001165383"/>
    </source>
</evidence>
<keyword evidence="8" id="KW-1185">Reference proteome</keyword>
<dbReference type="PANTHER" id="PTHR45625:SF4">
    <property type="entry name" value="PEPTIDYLPROLYL ISOMERASE DOMAIN AND WD REPEAT-CONTAINING PROTEIN 1"/>
    <property type="match status" value="1"/>
</dbReference>
<feature type="domain" description="PPIase cyclophilin-type" evidence="6">
    <location>
        <begin position="24"/>
        <end position="175"/>
    </location>
</feature>
<dbReference type="InterPro" id="IPR020892">
    <property type="entry name" value="Cyclophilin-type_PPIase_CS"/>
</dbReference>
<keyword evidence="3 4" id="KW-0413">Isomerase</keyword>
<dbReference type="Pfam" id="PF00160">
    <property type="entry name" value="Pro_isomerase"/>
    <property type="match status" value="1"/>
</dbReference>
<comment type="similarity">
    <text evidence="1 4">Belongs to the cyclophilin-type PPIase family.</text>
</comment>
<dbReference type="Gene3D" id="2.40.100.10">
    <property type="entry name" value="Cyclophilin-like"/>
    <property type="match status" value="1"/>
</dbReference>
<dbReference type="InterPro" id="IPR002130">
    <property type="entry name" value="Cyclophilin-type_PPIase_dom"/>
</dbReference>
<dbReference type="EC" id="5.2.1.8" evidence="4"/>
<protein>
    <recommendedName>
        <fullName evidence="4">Peptidyl-prolyl cis-trans isomerase</fullName>
        <shortName evidence="4">PPIase</shortName>
        <ecNumber evidence="4">5.2.1.8</ecNumber>
    </recommendedName>
</protein>